<keyword evidence="2" id="KW-0378">Hydrolase</keyword>
<dbReference type="GO" id="GO:0043138">
    <property type="term" value="F:3'-5' DNA helicase activity"/>
    <property type="evidence" value="ECO:0007669"/>
    <property type="project" value="TreeGrafter"/>
</dbReference>
<organism evidence="6">
    <name type="scientific">marine sediment metagenome</name>
    <dbReference type="NCBI Taxonomy" id="412755"/>
    <lineage>
        <taxon>unclassified sequences</taxon>
        <taxon>metagenomes</taxon>
        <taxon>ecological metagenomes</taxon>
    </lineage>
</organism>
<keyword evidence="3" id="KW-0347">Helicase</keyword>
<evidence type="ECO:0000256" key="3">
    <source>
        <dbReference type="ARBA" id="ARBA00022806"/>
    </source>
</evidence>
<comment type="caution">
    <text evidence="6">The sequence shown here is derived from an EMBL/GenBank/DDBJ whole genome shotgun (WGS) entry which is preliminary data.</text>
</comment>
<proteinExistence type="predicted"/>
<protein>
    <recommendedName>
        <fullName evidence="5">UvrD-like helicase ATP-binding domain-containing protein</fullName>
    </recommendedName>
</protein>
<accession>X0UCG8</accession>
<evidence type="ECO:0000313" key="6">
    <source>
        <dbReference type="EMBL" id="GAF86180.1"/>
    </source>
</evidence>
<dbReference type="PANTHER" id="PTHR11070">
    <property type="entry name" value="UVRD / RECB / PCRA DNA HELICASE FAMILY MEMBER"/>
    <property type="match status" value="1"/>
</dbReference>
<gene>
    <name evidence="6" type="ORF">S01H1_30683</name>
</gene>
<dbReference type="GO" id="GO:0000725">
    <property type="term" value="P:recombinational repair"/>
    <property type="evidence" value="ECO:0007669"/>
    <property type="project" value="TreeGrafter"/>
</dbReference>
<keyword evidence="1" id="KW-0547">Nucleotide-binding</keyword>
<dbReference type="PANTHER" id="PTHR11070:SF2">
    <property type="entry name" value="ATP-DEPENDENT DNA HELICASE SRS2"/>
    <property type="match status" value="1"/>
</dbReference>
<dbReference type="InterPro" id="IPR014016">
    <property type="entry name" value="UvrD-like_ATP-bd"/>
</dbReference>
<dbReference type="PROSITE" id="PS51198">
    <property type="entry name" value="UVRD_HELICASE_ATP_BIND"/>
    <property type="match status" value="1"/>
</dbReference>
<evidence type="ECO:0000256" key="1">
    <source>
        <dbReference type="ARBA" id="ARBA00022741"/>
    </source>
</evidence>
<name>X0UCG8_9ZZZZ</name>
<evidence type="ECO:0000256" key="2">
    <source>
        <dbReference type="ARBA" id="ARBA00022801"/>
    </source>
</evidence>
<dbReference type="GO" id="GO:0005524">
    <property type="term" value="F:ATP binding"/>
    <property type="evidence" value="ECO:0007669"/>
    <property type="project" value="UniProtKB-KW"/>
</dbReference>
<keyword evidence="4" id="KW-0067">ATP-binding</keyword>
<feature type="domain" description="UvrD-like helicase ATP-binding" evidence="5">
    <location>
        <begin position="21"/>
        <end position="210"/>
    </location>
</feature>
<dbReference type="SUPFAM" id="SSF52540">
    <property type="entry name" value="P-loop containing nucleoside triphosphate hydrolases"/>
    <property type="match status" value="1"/>
</dbReference>
<dbReference type="InterPro" id="IPR027417">
    <property type="entry name" value="P-loop_NTPase"/>
</dbReference>
<dbReference type="Gene3D" id="3.40.50.300">
    <property type="entry name" value="P-loop containing nucleotide triphosphate hydrolases"/>
    <property type="match status" value="1"/>
</dbReference>
<dbReference type="AlphaFoldDB" id="X0UCG8"/>
<reference evidence="6" key="1">
    <citation type="journal article" date="2014" name="Front. Microbiol.">
        <title>High frequency of phylogenetically diverse reductive dehalogenase-homologous genes in deep subseafloor sedimentary metagenomes.</title>
        <authorList>
            <person name="Kawai M."/>
            <person name="Futagami T."/>
            <person name="Toyoda A."/>
            <person name="Takaki Y."/>
            <person name="Nishi S."/>
            <person name="Hori S."/>
            <person name="Arai W."/>
            <person name="Tsubouchi T."/>
            <person name="Morono Y."/>
            <person name="Uchiyama I."/>
            <person name="Ito T."/>
            <person name="Fujiyama A."/>
            <person name="Inagaki F."/>
            <person name="Takami H."/>
        </authorList>
    </citation>
    <scope>NUCLEOTIDE SEQUENCE</scope>
    <source>
        <strain evidence="6">Expedition CK06-06</strain>
    </source>
</reference>
<dbReference type="GO" id="GO:0003677">
    <property type="term" value="F:DNA binding"/>
    <property type="evidence" value="ECO:0007669"/>
    <property type="project" value="InterPro"/>
</dbReference>
<dbReference type="GO" id="GO:0016787">
    <property type="term" value="F:hydrolase activity"/>
    <property type="evidence" value="ECO:0007669"/>
    <property type="project" value="UniProtKB-KW"/>
</dbReference>
<dbReference type="EMBL" id="BARS01018897">
    <property type="protein sequence ID" value="GAF86180.1"/>
    <property type="molecule type" value="Genomic_DNA"/>
</dbReference>
<sequence length="210" mass="23432">MAQFVTPNLSVYSPMLVEAFESMNDQQRKAACLNGGLAAVQGCPGGGKTRCIINLIARLVADGHDPKRILAMTFTKNAAEVMNRRLKKFEIRECRVGTIHSVSLEIVRTEGRMGGCVVDSRNQMEGQLKRVVSDFQRRKLIPKRNVDKEMIAKFISTCKSRGAAWVYRNPFETNEILTGALHVMAGDWAPRCAPGMEPMKLVEMYVALEK</sequence>
<dbReference type="Pfam" id="PF00580">
    <property type="entry name" value="UvrD-helicase"/>
    <property type="match status" value="1"/>
</dbReference>
<evidence type="ECO:0000259" key="5">
    <source>
        <dbReference type="PROSITE" id="PS51198"/>
    </source>
</evidence>
<feature type="non-terminal residue" evidence="6">
    <location>
        <position position="210"/>
    </location>
</feature>
<evidence type="ECO:0000256" key="4">
    <source>
        <dbReference type="ARBA" id="ARBA00022840"/>
    </source>
</evidence>
<dbReference type="InterPro" id="IPR000212">
    <property type="entry name" value="DNA_helicase_UvrD/REP"/>
</dbReference>